<feature type="chain" id="PRO_5045089240" evidence="2">
    <location>
        <begin position="23"/>
        <end position="354"/>
    </location>
</feature>
<feature type="signal peptide" evidence="2">
    <location>
        <begin position="1"/>
        <end position="22"/>
    </location>
</feature>
<evidence type="ECO:0000313" key="3">
    <source>
        <dbReference type="EMBL" id="MBS7811406.1"/>
    </source>
</evidence>
<name>A0ABS5QDQ7_9PROT</name>
<reference evidence="3 4" key="1">
    <citation type="submission" date="2021-05" db="EMBL/GenBank/DDBJ databases">
        <title>Roseococcus sp. XZZS9, whole genome shotgun sequencing project.</title>
        <authorList>
            <person name="Zhao G."/>
            <person name="Shen L."/>
        </authorList>
    </citation>
    <scope>NUCLEOTIDE SEQUENCE [LARGE SCALE GENOMIC DNA]</scope>
    <source>
        <strain evidence="3 4">XZZS9</strain>
    </source>
</reference>
<comment type="caution">
    <text evidence="3">The sequence shown here is derived from an EMBL/GenBank/DDBJ whole genome shotgun (WGS) entry which is preliminary data.</text>
</comment>
<sequence length="354" mass="38702">MRFGAVFSLACLGATLALPAAAQTTGLAADQTGLSPVRGTPVPAVRTPDPRGTISLMVDNDLFAGTDKNYTSGFQLDWRSPSYDPPRWLSAVTGRMSLIFPEGGTPRWGLSLGQNIFTPSDTLRRNPDPKDRPYAGWLFGSISLASYTATSYGAIELQMGIVGPGALGRETQNGVHRLLNIDRAYGWDHQLKDEFGVNLILARQWRWNYETGISGLQYGFVPNLTASLGNVYTYASAGMMVRLGSNLNADFGPPRTRPAQSGSAFFQPESDGFGWYIFAGVEGRAVARNIFLDGNTWRDGPRVDRIPMVGDVNLGFALMWQRTRLTATYTIRSREFEAQGNGLQYGSVAVAFRF</sequence>
<evidence type="ECO:0000256" key="2">
    <source>
        <dbReference type="SAM" id="SignalP"/>
    </source>
</evidence>
<dbReference type="Pfam" id="PF09982">
    <property type="entry name" value="LpxR"/>
    <property type="match status" value="1"/>
</dbReference>
<keyword evidence="2" id="KW-0732">Signal</keyword>
<accession>A0ABS5QDQ7</accession>
<gene>
    <name evidence="3" type="ORF">KHU32_10685</name>
</gene>
<dbReference type="EMBL" id="JAHCDA010000002">
    <property type="protein sequence ID" value="MBS7811406.1"/>
    <property type="molecule type" value="Genomic_DNA"/>
</dbReference>
<organism evidence="3 4">
    <name type="scientific">Roseococcus pinisoli</name>
    <dbReference type="NCBI Taxonomy" id="2835040"/>
    <lineage>
        <taxon>Bacteria</taxon>
        <taxon>Pseudomonadati</taxon>
        <taxon>Pseudomonadota</taxon>
        <taxon>Alphaproteobacteria</taxon>
        <taxon>Acetobacterales</taxon>
        <taxon>Roseomonadaceae</taxon>
        <taxon>Roseococcus</taxon>
    </lineage>
</organism>
<feature type="region of interest" description="Disordered" evidence="1">
    <location>
        <begin position="31"/>
        <end position="50"/>
    </location>
</feature>
<dbReference type="RefSeq" id="WP_213670087.1">
    <property type="nucleotide sequence ID" value="NZ_JAHCDA010000002.1"/>
</dbReference>
<dbReference type="InterPro" id="IPR018707">
    <property type="entry name" value="LpxR"/>
</dbReference>
<protein>
    <submittedName>
        <fullName evidence="3">Lipid A deacylase LpxR family protein</fullName>
    </submittedName>
</protein>
<dbReference type="InterPro" id="IPR037107">
    <property type="entry name" value="Put_OMP_sf"/>
</dbReference>
<dbReference type="Gene3D" id="2.40.128.140">
    <property type="entry name" value="Outer membrane protein"/>
    <property type="match status" value="1"/>
</dbReference>
<evidence type="ECO:0000256" key="1">
    <source>
        <dbReference type="SAM" id="MobiDB-lite"/>
    </source>
</evidence>
<dbReference type="Proteomes" id="UP000766336">
    <property type="component" value="Unassembled WGS sequence"/>
</dbReference>
<keyword evidence="4" id="KW-1185">Reference proteome</keyword>
<evidence type="ECO:0000313" key="4">
    <source>
        <dbReference type="Proteomes" id="UP000766336"/>
    </source>
</evidence>
<proteinExistence type="predicted"/>